<dbReference type="RefSeq" id="XP_033656522.1">
    <property type="nucleotide sequence ID" value="XM_033794959.1"/>
</dbReference>
<dbReference type="PANTHER" id="PTHR34883">
    <property type="entry name" value="SERINE-RICH PROTEIN, PUTATIVE-RELATED-RELATED"/>
    <property type="match status" value="1"/>
</dbReference>
<organism evidence="1 2">
    <name type="scientific">Westerdykella ornata</name>
    <dbReference type="NCBI Taxonomy" id="318751"/>
    <lineage>
        <taxon>Eukaryota</taxon>
        <taxon>Fungi</taxon>
        <taxon>Dikarya</taxon>
        <taxon>Ascomycota</taxon>
        <taxon>Pezizomycotina</taxon>
        <taxon>Dothideomycetes</taxon>
        <taxon>Pleosporomycetidae</taxon>
        <taxon>Pleosporales</taxon>
        <taxon>Sporormiaceae</taxon>
        <taxon>Westerdykella</taxon>
    </lineage>
</organism>
<dbReference type="AlphaFoldDB" id="A0A6A6JS88"/>
<gene>
    <name evidence="1" type="ORF">EI97DRAFT_361235</name>
</gene>
<dbReference type="SUPFAM" id="SSF49503">
    <property type="entry name" value="Cupredoxins"/>
    <property type="match status" value="1"/>
</dbReference>
<evidence type="ECO:0008006" key="3">
    <source>
        <dbReference type="Google" id="ProtNLM"/>
    </source>
</evidence>
<name>A0A6A6JS88_WESOR</name>
<feature type="non-terminal residue" evidence="1">
    <location>
        <position position="112"/>
    </location>
</feature>
<dbReference type="OrthoDB" id="2331100at2759"/>
<dbReference type="InterPro" id="IPR052953">
    <property type="entry name" value="Ser-rich/MCO-related"/>
</dbReference>
<dbReference type="PANTHER" id="PTHR34883:SF16">
    <property type="entry name" value="RICH PROTEIN, PUTATIVE-RELATED"/>
    <property type="match status" value="1"/>
</dbReference>
<protein>
    <recommendedName>
        <fullName evidence="3">Plastocyanin-like domain-containing protein</fullName>
    </recommendedName>
</protein>
<sequence>IVVGAAGQLAFNPDSLSVSKGTVLRFNFLGLNHTLTQSSLAHPCLNSTKFDSRFRQFNPLNISGNFMVEYEMKTEDPQWFYCAQEAPKSHCCSGMVFSLNPGDKMLEFKNNA</sequence>
<dbReference type="GeneID" id="54548134"/>
<evidence type="ECO:0000313" key="1">
    <source>
        <dbReference type="EMBL" id="KAF2278983.1"/>
    </source>
</evidence>
<accession>A0A6A6JS88</accession>
<feature type="non-terminal residue" evidence="1">
    <location>
        <position position="1"/>
    </location>
</feature>
<keyword evidence="2" id="KW-1185">Reference proteome</keyword>
<dbReference type="EMBL" id="ML986487">
    <property type="protein sequence ID" value="KAF2278983.1"/>
    <property type="molecule type" value="Genomic_DNA"/>
</dbReference>
<reference evidence="1" key="1">
    <citation type="journal article" date="2020" name="Stud. Mycol.">
        <title>101 Dothideomycetes genomes: a test case for predicting lifestyles and emergence of pathogens.</title>
        <authorList>
            <person name="Haridas S."/>
            <person name="Albert R."/>
            <person name="Binder M."/>
            <person name="Bloem J."/>
            <person name="Labutti K."/>
            <person name="Salamov A."/>
            <person name="Andreopoulos B."/>
            <person name="Baker S."/>
            <person name="Barry K."/>
            <person name="Bills G."/>
            <person name="Bluhm B."/>
            <person name="Cannon C."/>
            <person name="Castanera R."/>
            <person name="Culley D."/>
            <person name="Daum C."/>
            <person name="Ezra D."/>
            <person name="Gonzalez J."/>
            <person name="Henrissat B."/>
            <person name="Kuo A."/>
            <person name="Liang C."/>
            <person name="Lipzen A."/>
            <person name="Lutzoni F."/>
            <person name="Magnuson J."/>
            <person name="Mondo S."/>
            <person name="Nolan M."/>
            <person name="Ohm R."/>
            <person name="Pangilinan J."/>
            <person name="Park H.-J."/>
            <person name="Ramirez L."/>
            <person name="Alfaro M."/>
            <person name="Sun H."/>
            <person name="Tritt A."/>
            <person name="Yoshinaga Y."/>
            <person name="Zwiers L.-H."/>
            <person name="Turgeon B."/>
            <person name="Goodwin S."/>
            <person name="Spatafora J."/>
            <person name="Crous P."/>
            <person name="Grigoriev I."/>
        </authorList>
    </citation>
    <scope>NUCLEOTIDE SEQUENCE</scope>
    <source>
        <strain evidence="1">CBS 379.55</strain>
    </source>
</reference>
<dbReference type="CDD" id="cd00920">
    <property type="entry name" value="Cupredoxin"/>
    <property type="match status" value="1"/>
</dbReference>
<dbReference type="InterPro" id="IPR008972">
    <property type="entry name" value="Cupredoxin"/>
</dbReference>
<dbReference type="Gene3D" id="2.60.40.420">
    <property type="entry name" value="Cupredoxins - blue copper proteins"/>
    <property type="match status" value="1"/>
</dbReference>
<proteinExistence type="predicted"/>
<dbReference type="Proteomes" id="UP000800097">
    <property type="component" value="Unassembled WGS sequence"/>
</dbReference>
<evidence type="ECO:0000313" key="2">
    <source>
        <dbReference type="Proteomes" id="UP000800097"/>
    </source>
</evidence>